<organism evidence="2 3">
    <name type="scientific">Aureobasidium melanogenum</name>
    <name type="common">Aureobasidium pullulans var. melanogenum</name>
    <dbReference type="NCBI Taxonomy" id="46634"/>
    <lineage>
        <taxon>Eukaryota</taxon>
        <taxon>Fungi</taxon>
        <taxon>Dikarya</taxon>
        <taxon>Ascomycota</taxon>
        <taxon>Pezizomycotina</taxon>
        <taxon>Dothideomycetes</taxon>
        <taxon>Dothideomycetidae</taxon>
        <taxon>Dothideales</taxon>
        <taxon>Saccotheciaceae</taxon>
        <taxon>Aureobasidium</taxon>
    </lineage>
</organism>
<feature type="compositionally biased region" description="Polar residues" evidence="1">
    <location>
        <begin position="57"/>
        <end position="76"/>
    </location>
</feature>
<evidence type="ECO:0000256" key="1">
    <source>
        <dbReference type="SAM" id="MobiDB-lite"/>
    </source>
</evidence>
<name>A0A9P8G913_AURME</name>
<feature type="region of interest" description="Disordered" evidence="1">
    <location>
        <begin position="23"/>
        <end position="76"/>
    </location>
</feature>
<feature type="non-terminal residue" evidence="2">
    <location>
        <position position="117"/>
    </location>
</feature>
<sequence>MAAPLRRSKSCDSRVEMSQFTIRDLFSQPSQPSQSSQPSQHPSSTSSFALPSEDSTRTSLTSGDSRIQSNVADYSPNTPSFLEYYQDIDWQRIKGRWGPAPGGRGKGTSPIWAYGWR</sequence>
<reference evidence="2" key="1">
    <citation type="journal article" date="2021" name="J Fungi (Basel)">
        <title>Virulence traits and population genomics of the black yeast Aureobasidium melanogenum.</title>
        <authorList>
            <person name="Cernosa A."/>
            <person name="Sun X."/>
            <person name="Gostincar C."/>
            <person name="Fang C."/>
            <person name="Gunde-Cimerman N."/>
            <person name="Song Z."/>
        </authorList>
    </citation>
    <scope>NUCLEOTIDE SEQUENCE</scope>
    <source>
        <strain evidence="2">EXF-8016</strain>
    </source>
</reference>
<protein>
    <submittedName>
        <fullName evidence="2">Uncharacterized protein</fullName>
    </submittedName>
</protein>
<evidence type="ECO:0000313" key="2">
    <source>
        <dbReference type="EMBL" id="KAH0209350.1"/>
    </source>
</evidence>
<dbReference type="EMBL" id="JAHFYH010000259">
    <property type="protein sequence ID" value="KAH0209350.1"/>
    <property type="molecule type" value="Genomic_DNA"/>
</dbReference>
<feature type="compositionally biased region" description="Low complexity" evidence="1">
    <location>
        <begin position="27"/>
        <end position="47"/>
    </location>
</feature>
<gene>
    <name evidence="2" type="ORF">KCV03_g10330</name>
</gene>
<comment type="caution">
    <text evidence="2">The sequence shown here is derived from an EMBL/GenBank/DDBJ whole genome shotgun (WGS) entry which is preliminary data.</text>
</comment>
<accession>A0A9P8G913</accession>
<evidence type="ECO:0000313" key="3">
    <source>
        <dbReference type="Proteomes" id="UP000767238"/>
    </source>
</evidence>
<dbReference type="AlphaFoldDB" id="A0A9P8G913"/>
<reference evidence="2" key="2">
    <citation type="submission" date="2021-08" db="EMBL/GenBank/DDBJ databases">
        <authorList>
            <person name="Gostincar C."/>
            <person name="Sun X."/>
            <person name="Song Z."/>
            <person name="Gunde-Cimerman N."/>
        </authorList>
    </citation>
    <scope>NUCLEOTIDE SEQUENCE</scope>
    <source>
        <strain evidence="2">EXF-8016</strain>
    </source>
</reference>
<dbReference type="Proteomes" id="UP000767238">
    <property type="component" value="Unassembled WGS sequence"/>
</dbReference>
<proteinExistence type="predicted"/>